<name>A0A328A9D4_9CAUL</name>
<evidence type="ECO:0000313" key="2">
    <source>
        <dbReference type="EMBL" id="RAK51191.1"/>
    </source>
</evidence>
<evidence type="ECO:0000313" key="3">
    <source>
        <dbReference type="Proteomes" id="UP000249254"/>
    </source>
</evidence>
<keyword evidence="3" id="KW-1185">Reference proteome</keyword>
<dbReference type="Proteomes" id="UP000249254">
    <property type="component" value="Unassembled WGS sequence"/>
</dbReference>
<accession>A0A328A9D4</accession>
<dbReference type="AlphaFoldDB" id="A0A328A9D4"/>
<reference evidence="3" key="1">
    <citation type="submission" date="2018-05" db="EMBL/GenBank/DDBJ databases">
        <authorList>
            <person name="Li X."/>
        </authorList>
    </citation>
    <scope>NUCLEOTIDE SEQUENCE [LARGE SCALE GENOMIC DNA]</scope>
    <source>
        <strain evidence="3">LX32</strain>
    </source>
</reference>
<protein>
    <submittedName>
        <fullName evidence="2">Uncharacterized protein</fullName>
    </submittedName>
</protein>
<sequence length="809" mass="84606">MTDLSKLSDQELMALLNGGQAVQPTNAQTGEPLNPAQSQTYQQLAATGGLDPQAAPGSARLPKAQINPGDFPDQGQFFVDTQGKVQQVPNSTVGDIGSSVTDRVRAVARGVPVLGAFADEANAATAALLAPALEPALRKAPALVQALMQYDPRQEIGNLPTFGERYKAAENLQRYRDQTFDEAHPKESTAEQIGGGLAGTVAMLPALAPASRIVESAAPIGSTPGLLPRIAAGAVEGGAIGGLHGYGMGEGGASDPSRIRGAEAGGLFGGAAGAALPLVSNVAGTAWRATGGRLVDAVRGGRVVQTPAQAEAERLASILRGENPKASDMKPDRGDLESALVTAQRSDLTTPASEVDDAYMRLARAAERQKMTPEEMAAAVRNIGPFGTLADTGEAARDLLRAAINRPGRGATIAQENLTPRQNGVFDPDTGTWLVRPSSLRISDQAQTGLGLGGKDYYGELDSILAARKAQAGPAYAKAYQAPPVDVGQLPEFSGTKLFNDAYARARGISEKEFVKLPDGSEAIQPLPEKMPNTLDWRTLDLMKQGLDDLVKEGKVQGIGANEQGAIKGYLSRFVGKLDGLNPDYKAARDAFAGPTAMKDALEEGRGLLSEDVPVMSAALDARPESERQMMRLGALQALQTKLGNANVTYDAANQAGLLKPNQLARFKALFPDAKSFADFYRAMQAEKTMHGTNAAAFGNSTTARQILNAMEPSDPQLEGVAQAIPAAAGMNPIALVRAIHRMGMESPMPEGSAETIASVLSSHNAEDLPMVVKRMNAAQRAAYVSDVLRRSMGTGAGQAAAGLTQPGQ</sequence>
<comment type="caution">
    <text evidence="2">The sequence shown here is derived from an EMBL/GenBank/DDBJ whole genome shotgun (WGS) entry which is preliminary data.</text>
</comment>
<proteinExistence type="predicted"/>
<dbReference type="OrthoDB" id="8313682at2"/>
<evidence type="ECO:0000256" key="1">
    <source>
        <dbReference type="SAM" id="MobiDB-lite"/>
    </source>
</evidence>
<dbReference type="EMBL" id="QFYQ01000003">
    <property type="protein sequence ID" value="RAK51191.1"/>
    <property type="molecule type" value="Genomic_DNA"/>
</dbReference>
<organism evidence="2 3">
    <name type="scientific">Phenylobacterium soli</name>
    <dbReference type="NCBI Taxonomy" id="2170551"/>
    <lineage>
        <taxon>Bacteria</taxon>
        <taxon>Pseudomonadati</taxon>
        <taxon>Pseudomonadota</taxon>
        <taxon>Alphaproteobacteria</taxon>
        <taxon>Caulobacterales</taxon>
        <taxon>Caulobacteraceae</taxon>
        <taxon>Phenylobacterium</taxon>
    </lineage>
</organism>
<feature type="region of interest" description="Disordered" evidence="1">
    <location>
        <begin position="48"/>
        <end position="74"/>
    </location>
</feature>
<dbReference type="RefSeq" id="WP_111530626.1">
    <property type="nucleotide sequence ID" value="NZ_QFYQ01000003.1"/>
</dbReference>
<gene>
    <name evidence="2" type="ORF">DJ017_19730</name>
</gene>